<dbReference type="InterPro" id="IPR001757">
    <property type="entry name" value="P_typ_ATPase"/>
</dbReference>
<evidence type="ECO:0000256" key="7">
    <source>
        <dbReference type="ARBA" id="ARBA00022723"/>
    </source>
</evidence>
<evidence type="ECO:0000256" key="1">
    <source>
        <dbReference type="ARBA" id="ARBA00004651"/>
    </source>
</evidence>
<dbReference type="Pfam" id="PF00122">
    <property type="entry name" value="E1-E2_ATPase"/>
    <property type="match status" value="1"/>
</dbReference>
<dbReference type="SFLD" id="SFLDG00002">
    <property type="entry name" value="C1.7:_P-type_atpase_like"/>
    <property type="match status" value="1"/>
</dbReference>
<evidence type="ECO:0000256" key="13">
    <source>
        <dbReference type="ARBA" id="ARBA00023008"/>
    </source>
</evidence>
<dbReference type="SFLD" id="SFLDF00027">
    <property type="entry name" value="p-type_atpase"/>
    <property type="match status" value="1"/>
</dbReference>
<dbReference type="FunFam" id="2.70.150.10:FF:000020">
    <property type="entry name" value="Copper-exporting P-type ATPase A"/>
    <property type="match status" value="1"/>
</dbReference>
<evidence type="ECO:0000256" key="18">
    <source>
        <dbReference type="RuleBase" id="RU362081"/>
    </source>
</evidence>
<dbReference type="InterPro" id="IPR036412">
    <property type="entry name" value="HAD-like_sf"/>
</dbReference>
<dbReference type="InterPro" id="IPR006121">
    <property type="entry name" value="HMA_dom"/>
</dbReference>
<evidence type="ECO:0000256" key="2">
    <source>
        <dbReference type="ARBA" id="ARBA00006024"/>
    </source>
</evidence>
<evidence type="ECO:0000256" key="16">
    <source>
        <dbReference type="ARBA" id="ARBA00033239"/>
    </source>
</evidence>
<dbReference type="EMBL" id="MHJM01000010">
    <property type="protein sequence ID" value="OGY68019.1"/>
    <property type="molecule type" value="Genomic_DNA"/>
</dbReference>
<accession>A0A1G1ZU74</accession>
<keyword evidence="11" id="KW-1278">Translocase</keyword>
<evidence type="ECO:0000256" key="11">
    <source>
        <dbReference type="ARBA" id="ARBA00022967"/>
    </source>
</evidence>
<evidence type="ECO:0000256" key="14">
    <source>
        <dbReference type="ARBA" id="ARBA00023065"/>
    </source>
</evidence>
<organism evidence="20 21">
    <name type="scientific">Candidatus Harrisonbacteria bacterium RIFCSPLOWO2_02_FULL_45_10c</name>
    <dbReference type="NCBI Taxonomy" id="1798410"/>
    <lineage>
        <taxon>Bacteria</taxon>
        <taxon>Candidatus Harrisoniibacteriota</taxon>
    </lineage>
</organism>
<dbReference type="NCBIfam" id="TIGR01525">
    <property type="entry name" value="ATPase-IB_hvy"/>
    <property type="match status" value="1"/>
</dbReference>
<dbReference type="PROSITE" id="PS50846">
    <property type="entry name" value="HMA_2"/>
    <property type="match status" value="1"/>
</dbReference>
<dbReference type="InterPro" id="IPR027256">
    <property type="entry name" value="P-typ_ATPase_IB"/>
</dbReference>
<dbReference type="PROSITE" id="PS00154">
    <property type="entry name" value="ATPASE_E1_E2"/>
    <property type="match status" value="1"/>
</dbReference>
<dbReference type="FunFam" id="3.40.50.1000:FF:000144">
    <property type="entry name" value="copper-transporting ATPase 1 isoform X2"/>
    <property type="match status" value="1"/>
</dbReference>
<dbReference type="Gene3D" id="2.70.150.10">
    <property type="entry name" value="Calcium-transporting ATPase, cytoplasmic transduction domain A"/>
    <property type="match status" value="1"/>
</dbReference>
<feature type="transmembrane region" description="Helical" evidence="18">
    <location>
        <begin position="109"/>
        <end position="128"/>
    </location>
</feature>
<feature type="transmembrane region" description="Helical" evidence="18">
    <location>
        <begin position="393"/>
        <end position="416"/>
    </location>
</feature>
<comment type="subcellular location">
    <subcellularLocation>
        <location evidence="1">Cell membrane</location>
        <topology evidence="1">Multi-pass membrane protein</topology>
    </subcellularLocation>
</comment>
<dbReference type="Proteomes" id="UP000176284">
    <property type="component" value="Unassembled WGS sequence"/>
</dbReference>
<keyword evidence="5 18" id="KW-1003">Cell membrane</keyword>
<dbReference type="PRINTS" id="PR00943">
    <property type="entry name" value="CUATPASE"/>
</dbReference>
<name>A0A1G1ZU74_9BACT</name>
<dbReference type="Pfam" id="PF00403">
    <property type="entry name" value="HMA"/>
    <property type="match status" value="1"/>
</dbReference>
<feature type="transmembrane region" description="Helical" evidence="18">
    <location>
        <begin position="143"/>
        <end position="160"/>
    </location>
</feature>
<dbReference type="SUPFAM" id="SSF81665">
    <property type="entry name" value="Calcium ATPase, transmembrane domain M"/>
    <property type="match status" value="1"/>
</dbReference>
<dbReference type="GO" id="GO:0005886">
    <property type="term" value="C:plasma membrane"/>
    <property type="evidence" value="ECO:0007669"/>
    <property type="project" value="UniProtKB-SubCell"/>
</dbReference>
<evidence type="ECO:0000313" key="20">
    <source>
        <dbReference type="EMBL" id="OGY68019.1"/>
    </source>
</evidence>
<dbReference type="Gene3D" id="3.40.1110.10">
    <property type="entry name" value="Calcium-transporting ATPase, cytoplasmic domain N"/>
    <property type="match status" value="2"/>
</dbReference>
<dbReference type="SFLD" id="SFLDS00003">
    <property type="entry name" value="Haloacid_Dehalogenase"/>
    <property type="match status" value="1"/>
</dbReference>
<evidence type="ECO:0000256" key="6">
    <source>
        <dbReference type="ARBA" id="ARBA00022692"/>
    </source>
</evidence>
<dbReference type="PRINTS" id="PR00119">
    <property type="entry name" value="CATATPASE"/>
</dbReference>
<evidence type="ECO:0000256" key="10">
    <source>
        <dbReference type="ARBA" id="ARBA00022840"/>
    </source>
</evidence>
<keyword evidence="4" id="KW-0813">Transport</keyword>
<dbReference type="SUPFAM" id="SSF81660">
    <property type="entry name" value="Metal cation-transporting ATPase, ATP-binding domain N"/>
    <property type="match status" value="1"/>
</dbReference>
<dbReference type="PROSITE" id="PS01047">
    <property type="entry name" value="HMA_1"/>
    <property type="match status" value="1"/>
</dbReference>
<dbReference type="GO" id="GO:0140581">
    <property type="term" value="F:P-type monovalent copper transporter activity"/>
    <property type="evidence" value="ECO:0007669"/>
    <property type="project" value="UniProtKB-EC"/>
</dbReference>
<keyword evidence="14" id="KW-0406">Ion transport</keyword>
<protein>
    <recommendedName>
        <fullName evidence="3">P-type Cu(+) transporter</fullName>
        <ecNumber evidence="3">7.2.2.8</ecNumber>
    </recommendedName>
    <alternativeName>
        <fullName evidence="16">Cu(+)-exporting ATPase</fullName>
    </alternativeName>
</protein>
<dbReference type="EC" id="7.2.2.8" evidence="3"/>
<sequence>MKQKKIFIVRGMDCASCALTIEKALKEIPELSSANVNYATEKAVVESDGPIDSFRLQSAVKEKTGYELIEERTLPPGHEGHQMNRVQMPGEMEGHDHAKMLKEEEIKKLWTKFLWGAILSGIIIFLSLPDYFSFIGEIFPKGARFFLLLILTTPVEFWVGKQFWTSSWASLKRRDVNMDTLVALGTGAAYFSGLAVTFLEISNWKLGIKLDVFFDVAAVVTTLVILGKYLEAKAKGSASEAIKKLLKLQAKTAHLLHEGKHEMEVPIEKVVSDDILIVKPGEKIPVDGVIIEGTATLDESMVTGESLPVDKKEGDAVIGATINKTSSFKMKATKVGKDSFLAQIVAMVEAAQASRAPIQKFADLVVSYFVPVVLIIAAAAFVVWLVFGPAPAFFFALVNSIAVLVVACPCAMGLATPTSIMVGTGKAAEHGVIIRDAEALELAGKINAVILDKTGTLTKGEPAVTDVVAFFKDDGNKVVRYAASLEKLSEHPIAQSIVAYAASLGSLSSHPLDKAVKAAAEKTRLYEVKNFKAIPGQGIEGDVITEKGNKKLYFGNAALMESKKIDLSTNQELIEKLENDGKTLLLLADDRMLIGIIAVADTIKSTAKEAVQRLQSLGLEVWLITGDNERTANAISRIVGIDKVMARVLPQDKAEKVKKLQALGKRVAMVGDGINDAPALTQADVGIAIGTGTDIAIESADITLVAGDPLGVANAILISRKTLINIKQNLFWAFIYNILLIPVAAGLLWPQWEILLNPILAGGAMAFSSLSVVLNSLRLKRLKI</sequence>
<dbReference type="GO" id="GO:0043682">
    <property type="term" value="F:P-type divalent copper transporter activity"/>
    <property type="evidence" value="ECO:0007669"/>
    <property type="project" value="TreeGrafter"/>
</dbReference>
<comment type="catalytic activity">
    <reaction evidence="17">
        <text>Cu(+)(in) + ATP + H2O = Cu(+)(out) + ADP + phosphate + H(+)</text>
        <dbReference type="Rhea" id="RHEA:25792"/>
        <dbReference type="ChEBI" id="CHEBI:15377"/>
        <dbReference type="ChEBI" id="CHEBI:15378"/>
        <dbReference type="ChEBI" id="CHEBI:30616"/>
        <dbReference type="ChEBI" id="CHEBI:43474"/>
        <dbReference type="ChEBI" id="CHEBI:49552"/>
        <dbReference type="ChEBI" id="CHEBI:456216"/>
        <dbReference type="EC" id="7.2.2.8"/>
    </reaction>
</comment>
<evidence type="ECO:0000256" key="3">
    <source>
        <dbReference type="ARBA" id="ARBA00012517"/>
    </source>
</evidence>
<dbReference type="InterPro" id="IPR044492">
    <property type="entry name" value="P_typ_ATPase_HD_dom"/>
</dbReference>
<dbReference type="InterPro" id="IPR023299">
    <property type="entry name" value="ATPase_P-typ_cyto_dom_N"/>
</dbReference>
<dbReference type="InterPro" id="IPR036163">
    <property type="entry name" value="HMA_dom_sf"/>
</dbReference>
<keyword evidence="15 18" id="KW-0472">Membrane</keyword>
<dbReference type="PANTHER" id="PTHR43520:SF8">
    <property type="entry name" value="P-TYPE CU(+) TRANSPORTER"/>
    <property type="match status" value="1"/>
</dbReference>
<dbReference type="InterPro" id="IPR023298">
    <property type="entry name" value="ATPase_P-typ_TM_dom_sf"/>
</dbReference>
<evidence type="ECO:0000256" key="17">
    <source>
        <dbReference type="ARBA" id="ARBA00049289"/>
    </source>
</evidence>
<evidence type="ECO:0000256" key="4">
    <source>
        <dbReference type="ARBA" id="ARBA00022448"/>
    </source>
</evidence>
<feature type="transmembrane region" description="Helical" evidence="18">
    <location>
        <begin position="213"/>
        <end position="230"/>
    </location>
</feature>
<dbReference type="CDD" id="cd00371">
    <property type="entry name" value="HMA"/>
    <property type="match status" value="1"/>
</dbReference>
<dbReference type="GO" id="GO:0005507">
    <property type="term" value="F:copper ion binding"/>
    <property type="evidence" value="ECO:0007669"/>
    <property type="project" value="TreeGrafter"/>
</dbReference>
<keyword evidence="8 18" id="KW-0547">Nucleotide-binding</keyword>
<dbReference type="InterPro" id="IPR059000">
    <property type="entry name" value="ATPase_P-type_domA"/>
</dbReference>
<keyword evidence="9" id="KW-0187">Copper transport</keyword>
<dbReference type="InterPro" id="IPR023214">
    <property type="entry name" value="HAD_sf"/>
</dbReference>
<dbReference type="PANTHER" id="PTHR43520">
    <property type="entry name" value="ATP7, ISOFORM B"/>
    <property type="match status" value="1"/>
</dbReference>
<dbReference type="InterPro" id="IPR017969">
    <property type="entry name" value="Heavy-metal-associated_CS"/>
</dbReference>
<feature type="domain" description="HMA" evidence="19">
    <location>
        <begin position="3"/>
        <end position="69"/>
    </location>
</feature>
<evidence type="ECO:0000259" key="19">
    <source>
        <dbReference type="PROSITE" id="PS50846"/>
    </source>
</evidence>
<dbReference type="SUPFAM" id="SSF81653">
    <property type="entry name" value="Calcium ATPase, transduction domain A"/>
    <property type="match status" value="1"/>
</dbReference>
<feature type="transmembrane region" description="Helical" evidence="18">
    <location>
        <begin position="730"/>
        <end position="749"/>
    </location>
</feature>
<dbReference type="SUPFAM" id="SSF56784">
    <property type="entry name" value="HAD-like"/>
    <property type="match status" value="1"/>
</dbReference>
<dbReference type="GO" id="GO:0016887">
    <property type="term" value="F:ATP hydrolysis activity"/>
    <property type="evidence" value="ECO:0007669"/>
    <property type="project" value="InterPro"/>
</dbReference>
<dbReference type="SUPFAM" id="SSF55008">
    <property type="entry name" value="HMA, heavy metal-associated domain"/>
    <property type="match status" value="1"/>
</dbReference>
<dbReference type="InterPro" id="IPR018303">
    <property type="entry name" value="ATPase_P-typ_P_site"/>
</dbReference>
<feature type="transmembrane region" description="Helical" evidence="18">
    <location>
        <begin position="181"/>
        <end position="201"/>
    </location>
</feature>
<feature type="transmembrane region" description="Helical" evidence="18">
    <location>
        <begin position="755"/>
        <end position="777"/>
    </location>
</feature>
<dbReference type="CDD" id="cd02094">
    <property type="entry name" value="P-type_ATPase_Cu-like"/>
    <property type="match status" value="1"/>
</dbReference>
<evidence type="ECO:0000256" key="12">
    <source>
        <dbReference type="ARBA" id="ARBA00022989"/>
    </source>
</evidence>
<feature type="transmembrane region" description="Helical" evidence="18">
    <location>
        <begin position="365"/>
        <end position="387"/>
    </location>
</feature>
<gene>
    <name evidence="20" type="ORF">A3H63_01625</name>
</gene>
<dbReference type="InterPro" id="IPR008250">
    <property type="entry name" value="ATPase_P-typ_transduc_dom_A_sf"/>
</dbReference>
<comment type="caution">
    <text evidence="20">The sequence shown here is derived from an EMBL/GenBank/DDBJ whole genome shotgun (WGS) entry which is preliminary data.</text>
</comment>
<dbReference type="Gene3D" id="3.40.50.1000">
    <property type="entry name" value="HAD superfamily/HAD-like"/>
    <property type="match status" value="2"/>
</dbReference>
<evidence type="ECO:0000256" key="9">
    <source>
        <dbReference type="ARBA" id="ARBA00022796"/>
    </source>
</evidence>
<evidence type="ECO:0000256" key="15">
    <source>
        <dbReference type="ARBA" id="ARBA00023136"/>
    </source>
</evidence>
<evidence type="ECO:0000256" key="5">
    <source>
        <dbReference type="ARBA" id="ARBA00022475"/>
    </source>
</evidence>
<proteinExistence type="inferred from homology"/>
<evidence type="ECO:0000256" key="8">
    <source>
        <dbReference type="ARBA" id="ARBA00022741"/>
    </source>
</evidence>
<dbReference type="GO" id="GO:0005524">
    <property type="term" value="F:ATP binding"/>
    <property type="evidence" value="ECO:0007669"/>
    <property type="project" value="UniProtKB-UniRule"/>
</dbReference>
<keyword evidence="7 18" id="KW-0479">Metal-binding</keyword>
<dbReference type="Pfam" id="PF00702">
    <property type="entry name" value="Hydrolase"/>
    <property type="match status" value="1"/>
</dbReference>
<keyword evidence="12 18" id="KW-1133">Transmembrane helix</keyword>
<evidence type="ECO:0000313" key="21">
    <source>
        <dbReference type="Proteomes" id="UP000176284"/>
    </source>
</evidence>
<dbReference type="NCBIfam" id="TIGR01494">
    <property type="entry name" value="ATPase_P-type"/>
    <property type="match status" value="2"/>
</dbReference>
<reference evidence="20 21" key="1">
    <citation type="journal article" date="2016" name="Nat. Commun.">
        <title>Thousands of microbial genomes shed light on interconnected biogeochemical processes in an aquifer system.</title>
        <authorList>
            <person name="Anantharaman K."/>
            <person name="Brown C.T."/>
            <person name="Hug L.A."/>
            <person name="Sharon I."/>
            <person name="Castelle C.J."/>
            <person name="Probst A.J."/>
            <person name="Thomas B.C."/>
            <person name="Singh A."/>
            <person name="Wilkins M.J."/>
            <person name="Karaoz U."/>
            <person name="Brodie E.L."/>
            <person name="Williams K.H."/>
            <person name="Hubbard S.S."/>
            <person name="Banfield J.F."/>
        </authorList>
    </citation>
    <scope>NUCLEOTIDE SEQUENCE [LARGE SCALE GENOMIC DNA]</scope>
</reference>
<keyword evidence="10 18" id="KW-0067">ATP-binding</keyword>
<comment type="similarity">
    <text evidence="2 18">Belongs to the cation transport ATPase (P-type) (TC 3.A.3) family. Type IB subfamily.</text>
</comment>
<keyword evidence="13" id="KW-0186">Copper</keyword>
<dbReference type="GO" id="GO:0055070">
    <property type="term" value="P:copper ion homeostasis"/>
    <property type="evidence" value="ECO:0007669"/>
    <property type="project" value="TreeGrafter"/>
</dbReference>
<keyword evidence="6 18" id="KW-0812">Transmembrane</keyword>
<dbReference type="STRING" id="1798410.A3H63_01625"/>
<dbReference type="Gene3D" id="3.30.70.100">
    <property type="match status" value="1"/>
</dbReference>
<dbReference type="AlphaFoldDB" id="A0A1G1ZU74"/>